<evidence type="ECO:0000256" key="2">
    <source>
        <dbReference type="SAM" id="Phobius"/>
    </source>
</evidence>
<evidence type="ECO:0000313" key="3">
    <source>
        <dbReference type="EMBL" id="MCP2349518.1"/>
    </source>
</evidence>
<organism evidence="3 4">
    <name type="scientific">Nonomuraea roseoviolacea subsp. carminata</name>
    <dbReference type="NCBI Taxonomy" id="160689"/>
    <lineage>
        <taxon>Bacteria</taxon>
        <taxon>Bacillati</taxon>
        <taxon>Actinomycetota</taxon>
        <taxon>Actinomycetes</taxon>
        <taxon>Streptosporangiales</taxon>
        <taxon>Streptosporangiaceae</taxon>
        <taxon>Nonomuraea</taxon>
    </lineage>
</organism>
<gene>
    <name evidence="3" type="ORF">HD595_005640</name>
</gene>
<feature type="transmembrane region" description="Helical" evidence="2">
    <location>
        <begin position="79"/>
        <end position="101"/>
    </location>
</feature>
<proteinExistence type="predicted"/>
<dbReference type="EMBL" id="JAMZEC010000001">
    <property type="protein sequence ID" value="MCP2349518.1"/>
    <property type="molecule type" value="Genomic_DNA"/>
</dbReference>
<keyword evidence="2" id="KW-1133">Transmembrane helix</keyword>
<reference evidence="3 4" key="1">
    <citation type="submission" date="2022-06" db="EMBL/GenBank/DDBJ databases">
        <title>Sequencing the genomes of 1000 actinobacteria strains.</title>
        <authorList>
            <person name="Klenk H.-P."/>
        </authorList>
    </citation>
    <scope>NUCLEOTIDE SEQUENCE [LARGE SCALE GENOMIC DNA]</scope>
    <source>
        <strain evidence="3 4">DSM 44170</strain>
    </source>
</reference>
<dbReference type="RefSeq" id="WP_253774137.1">
    <property type="nucleotide sequence ID" value="NZ_BAAAVE010000021.1"/>
</dbReference>
<comment type="caution">
    <text evidence="3">The sequence shown here is derived from an EMBL/GenBank/DDBJ whole genome shotgun (WGS) entry which is preliminary data.</text>
</comment>
<dbReference type="Proteomes" id="UP001320766">
    <property type="component" value="Unassembled WGS sequence"/>
</dbReference>
<keyword evidence="2" id="KW-0812">Transmembrane</keyword>
<accession>A0ABT1K689</accession>
<feature type="compositionally biased region" description="Basic and acidic residues" evidence="1">
    <location>
        <begin position="1"/>
        <end position="15"/>
    </location>
</feature>
<protein>
    <submittedName>
        <fullName evidence="3">Uncharacterized protein</fullName>
    </submittedName>
</protein>
<feature type="region of interest" description="Disordered" evidence="1">
    <location>
        <begin position="1"/>
        <end position="57"/>
    </location>
</feature>
<sequence>MTADRPLPDDPDARRTVHIPVPAQSPPPDEEAPAEPPRHTPHPSLTEDTGTRRLPYTPDMLPDVPVYEAEPARSPGVRWVLVVGGALLVLAAVALLVILWAGGQQ</sequence>
<keyword evidence="2" id="KW-0472">Membrane</keyword>
<keyword evidence="4" id="KW-1185">Reference proteome</keyword>
<name>A0ABT1K689_9ACTN</name>
<evidence type="ECO:0000313" key="4">
    <source>
        <dbReference type="Proteomes" id="UP001320766"/>
    </source>
</evidence>
<evidence type="ECO:0000256" key="1">
    <source>
        <dbReference type="SAM" id="MobiDB-lite"/>
    </source>
</evidence>